<accession>A0ABY1LBY0</accession>
<dbReference type="InterPro" id="IPR051083">
    <property type="entry name" value="GrpII_Intron_Splice-Mob/Def"/>
</dbReference>
<name>A0ABY1LBY0_9FLAO</name>
<keyword evidence="4" id="KW-1185">Reference proteome</keyword>
<evidence type="ECO:0000256" key="1">
    <source>
        <dbReference type="ARBA" id="ARBA00034120"/>
    </source>
</evidence>
<comment type="similarity">
    <text evidence="1">Belongs to the bacterial reverse transcriptase family.</text>
</comment>
<keyword evidence="3" id="KW-0808">Transferase</keyword>
<sequence length="538" mass="64036">MIERPDWIKEKGYLHLSPSLKIGEDWGKYYQNIKNENYVAHYAFYPLIHTILKDRKYKKGDPEKHKHGDGRRHCQIHKDTNVPEKTHKLRPLHYASHMDALVYGYYKEILNDLYEKKLNENPLLDSSVNAYRKIPISDENEKGKSTIHFAKEAFDEIKKRGVDQDVCVLTFDLKSFFPSLNHQFLKQKWKWLLGVDELPKDHYNVFKACTKFRYVLLDDLRIQKKNKGGRKLGFDESKLAKIRKEKGFKCFFESNEELRKTIKEGKLRVYSNPFFSKDKKNIGIPQGLPISALLANVYLYDFDLKIVNNLVQELGVYYKRYSDDIVVICRPNQSESIEKYIYDLVEESKVEISKNKTEKFLFKNIQYSPKHDNKRLTCFKVHKITKEEKETPLLYLGFEFRGYKTVIKSANLSRYYRKIISITKRRCKRAKTLLDKNPEAKKAVYINQIKKLYNKPLKINDSEGSELKKQTRKRYSLVKNERGFYEFSHYSSSVKKESNYYSYVKRCCTIFEEDHFMNQIRKRKHVVFTAINRHLNSK</sequence>
<keyword evidence="3" id="KW-0695">RNA-directed DNA polymerase</keyword>
<dbReference type="InterPro" id="IPR043502">
    <property type="entry name" value="DNA/RNA_pol_sf"/>
</dbReference>
<dbReference type="PANTHER" id="PTHR34047:SF8">
    <property type="entry name" value="PROTEIN YKFC"/>
    <property type="match status" value="1"/>
</dbReference>
<gene>
    <name evidence="3" type="ORF">SAMN05421800_11724</name>
</gene>
<dbReference type="InterPro" id="IPR000477">
    <property type="entry name" value="RT_dom"/>
</dbReference>
<dbReference type="Proteomes" id="UP000190669">
    <property type="component" value="Unassembled WGS sequence"/>
</dbReference>
<keyword evidence="3" id="KW-0548">Nucleotidyltransferase</keyword>
<reference evidence="3 4" key="1">
    <citation type="submission" date="2017-02" db="EMBL/GenBank/DDBJ databases">
        <authorList>
            <person name="Varghese N."/>
            <person name="Submissions S."/>
        </authorList>
    </citation>
    <scope>NUCLEOTIDE SEQUENCE [LARGE SCALE GENOMIC DNA]</scope>
    <source>
        <strain evidence="3 4">DSM 16775</strain>
    </source>
</reference>
<dbReference type="GO" id="GO:0003964">
    <property type="term" value="F:RNA-directed DNA polymerase activity"/>
    <property type="evidence" value="ECO:0007669"/>
    <property type="project" value="UniProtKB-KW"/>
</dbReference>
<feature type="domain" description="Reverse transcriptase" evidence="2">
    <location>
        <begin position="63"/>
        <end position="400"/>
    </location>
</feature>
<dbReference type="PANTHER" id="PTHR34047">
    <property type="entry name" value="NUCLEAR INTRON MATURASE 1, MITOCHONDRIAL-RELATED"/>
    <property type="match status" value="1"/>
</dbReference>
<protein>
    <submittedName>
        <fullName evidence="3">Reverse transcriptase (RNA-dependent DNA polymerase)</fullName>
    </submittedName>
</protein>
<dbReference type="Pfam" id="PF00078">
    <property type="entry name" value="RVT_1"/>
    <property type="match status" value="1"/>
</dbReference>
<dbReference type="EMBL" id="FUZE01000017">
    <property type="protein sequence ID" value="SKB96804.1"/>
    <property type="molecule type" value="Genomic_DNA"/>
</dbReference>
<dbReference type="SUPFAM" id="SSF56672">
    <property type="entry name" value="DNA/RNA polymerases"/>
    <property type="match status" value="1"/>
</dbReference>
<proteinExistence type="inferred from homology"/>
<evidence type="ECO:0000313" key="3">
    <source>
        <dbReference type="EMBL" id="SKB96804.1"/>
    </source>
</evidence>
<organism evidence="3 4">
    <name type="scientific">Chryseobacterium balustinum</name>
    <dbReference type="NCBI Taxonomy" id="246"/>
    <lineage>
        <taxon>Bacteria</taxon>
        <taxon>Pseudomonadati</taxon>
        <taxon>Bacteroidota</taxon>
        <taxon>Flavobacteriia</taxon>
        <taxon>Flavobacteriales</taxon>
        <taxon>Weeksellaceae</taxon>
        <taxon>Chryseobacterium group</taxon>
        <taxon>Chryseobacterium</taxon>
    </lineage>
</organism>
<evidence type="ECO:0000259" key="2">
    <source>
        <dbReference type="PROSITE" id="PS50878"/>
    </source>
</evidence>
<evidence type="ECO:0000313" key="4">
    <source>
        <dbReference type="Proteomes" id="UP000190669"/>
    </source>
</evidence>
<dbReference type="PROSITE" id="PS50878">
    <property type="entry name" value="RT_POL"/>
    <property type="match status" value="1"/>
</dbReference>
<comment type="caution">
    <text evidence="3">The sequence shown here is derived from an EMBL/GenBank/DDBJ whole genome shotgun (WGS) entry which is preliminary data.</text>
</comment>
<dbReference type="RefSeq" id="WP_228418966.1">
    <property type="nucleotide sequence ID" value="NZ_CP033934.1"/>
</dbReference>